<dbReference type="AlphaFoldDB" id="A0A1I0SVK8"/>
<dbReference type="Proteomes" id="UP000198836">
    <property type="component" value="Unassembled WGS sequence"/>
</dbReference>
<reference evidence="2" key="1">
    <citation type="submission" date="2016-10" db="EMBL/GenBank/DDBJ databases">
        <authorList>
            <person name="Varghese N."/>
            <person name="Submissions S."/>
        </authorList>
    </citation>
    <scope>NUCLEOTIDE SEQUENCE [LARGE SCALE GENOMIC DNA]</scope>
    <source>
        <strain evidence="2">DSM 18130</strain>
    </source>
</reference>
<evidence type="ECO:0000313" key="1">
    <source>
        <dbReference type="EMBL" id="SFA43550.1"/>
    </source>
</evidence>
<dbReference type="EMBL" id="FOJM01000003">
    <property type="protein sequence ID" value="SFA43550.1"/>
    <property type="molecule type" value="Genomic_DNA"/>
</dbReference>
<dbReference type="STRING" id="332999.SAMN04488511_103381"/>
<name>A0A1I0SVK8_9SPHI</name>
<organism evidence="1 2">
    <name type="scientific">Pedobacter suwonensis</name>
    <dbReference type="NCBI Taxonomy" id="332999"/>
    <lineage>
        <taxon>Bacteria</taxon>
        <taxon>Pseudomonadati</taxon>
        <taxon>Bacteroidota</taxon>
        <taxon>Sphingobacteriia</taxon>
        <taxon>Sphingobacteriales</taxon>
        <taxon>Sphingobacteriaceae</taxon>
        <taxon>Pedobacter</taxon>
    </lineage>
</organism>
<keyword evidence="2" id="KW-1185">Reference proteome</keyword>
<accession>A0A1I0SVK8</accession>
<evidence type="ECO:0000313" key="2">
    <source>
        <dbReference type="Proteomes" id="UP000198836"/>
    </source>
</evidence>
<dbReference type="RefSeq" id="WP_090981363.1">
    <property type="nucleotide sequence ID" value="NZ_FOJM01000003.1"/>
</dbReference>
<dbReference type="OrthoDB" id="9807855at2"/>
<protein>
    <recommendedName>
        <fullName evidence="3">DUF3820 family protein</fullName>
    </recommendedName>
</protein>
<sequence length="73" mass="8518">MLDPSLLLDLVKMQMPYGKYKGYLICNIPESYLLWYKDKGFPKGKLGDLMATMFEIRVNGLEYLLTPLKNQQQ</sequence>
<dbReference type="Pfam" id="PF12843">
    <property type="entry name" value="QSregVF_b"/>
    <property type="match status" value="1"/>
</dbReference>
<gene>
    <name evidence="1" type="ORF">SAMN04488511_103381</name>
</gene>
<proteinExistence type="predicted"/>
<evidence type="ECO:0008006" key="3">
    <source>
        <dbReference type="Google" id="ProtNLM"/>
    </source>
</evidence>
<dbReference type="InterPro" id="IPR024530">
    <property type="entry name" value="QSregVF_b"/>
</dbReference>